<dbReference type="SMART" id="SM00700">
    <property type="entry name" value="JHBP"/>
    <property type="match status" value="1"/>
</dbReference>
<dbReference type="InParanoid" id="A0A6J0BK46"/>
<name>A0A6J0BK46_NEOLC</name>
<gene>
    <name evidence="3" type="primary">LOC107220810</name>
</gene>
<dbReference type="PANTHER" id="PTHR11008:SF9">
    <property type="entry name" value="PROTEIN TAKEOUT-LIKE PROTEIN"/>
    <property type="match status" value="1"/>
</dbReference>
<sequence>MKFYGIVVFLAFAALAQGVPNNARTKRSISDNLVTLVESIQALASAANEDLGLPAFDPYTADSLDISINQTLAKLEGGLTDLKITGLSDFSIDTLKFSLIGLKFTFGFTWPSITFSTGYSIDGTVASVIPIYGDGDASGEITSLTVSGTAGISIKNSYLYLKTLTSAVSLDDFDLQLTGLVNNDDASALIAAVVSDTVPQILVDFQEQITDAANTAITEYVDDYLGSMTLAELLALINS</sequence>
<dbReference type="GeneID" id="107220810"/>
<evidence type="ECO:0000256" key="1">
    <source>
        <dbReference type="SAM" id="SignalP"/>
    </source>
</evidence>
<dbReference type="Proteomes" id="UP000829291">
    <property type="component" value="Chromosome 5"/>
</dbReference>
<keyword evidence="2" id="KW-1185">Reference proteome</keyword>
<dbReference type="AlphaFoldDB" id="A0A6J0BK46"/>
<evidence type="ECO:0000313" key="2">
    <source>
        <dbReference type="Proteomes" id="UP000829291"/>
    </source>
</evidence>
<dbReference type="PANTHER" id="PTHR11008">
    <property type="entry name" value="PROTEIN TAKEOUT-LIKE PROTEIN"/>
    <property type="match status" value="1"/>
</dbReference>
<evidence type="ECO:0000313" key="3">
    <source>
        <dbReference type="RefSeq" id="XP_015515035.1"/>
    </source>
</evidence>
<feature type="chain" id="PRO_5026975581" evidence="1">
    <location>
        <begin position="19"/>
        <end position="239"/>
    </location>
</feature>
<dbReference type="KEGG" id="nlo:107220810"/>
<proteinExistence type="predicted"/>
<feature type="signal peptide" evidence="1">
    <location>
        <begin position="1"/>
        <end position="18"/>
    </location>
</feature>
<dbReference type="InterPro" id="IPR010562">
    <property type="entry name" value="Haemolymph_juvenile_hormone-bd"/>
</dbReference>
<organism evidence="3">
    <name type="scientific">Neodiprion lecontei</name>
    <name type="common">Redheaded pine sawfly</name>
    <dbReference type="NCBI Taxonomy" id="441921"/>
    <lineage>
        <taxon>Eukaryota</taxon>
        <taxon>Metazoa</taxon>
        <taxon>Ecdysozoa</taxon>
        <taxon>Arthropoda</taxon>
        <taxon>Hexapoda</taxon>
        <taxon>Insecta</taxon>
        <taxon>Pterygota</taxon>
        <taxon>Neoptera</taxon>
        <taxon>Endopterygota</taxon>
        <taxon>Hymenoptera</taxon>
        <taxon>Tenthredinoidea</taxon>
        <taxon>Diprionidae</taxon>
        <taxon>Diprioninae</taxon>
        <taxon>Neodiprion</taxon>
    </lineage>
</organism>
<dbReference type="RefSeq" id="XP_015515035.1">
    <property type="nucleotide sequence ID" value="XM_015659549.2"/>
</dbReference>
<accession>A0A6J0BK46</accession>
<reference evidence="3" key="1">
    <citation type="submission" date="2025-08" db="UniProtKB">
        <authorList>
            <consortium name="RefSeq"/>
        </authorList>
    </citation>
    <scope>IDENTIFICATION</scope>
    <source>
        <tissue evidence="3">Thorax and Abdomen</tissue>
    </source>
</reference>
<keyword evidence="1" id="KW-0732">Signal</keyword>
<dbReference type="InterPro" id="IPR038606">
    <property type="entry name" value="To_sf"/>
</dbReference>
<dbReference type="Gene3D" id="3.15.10.30">
    <property type="entry name" value="Haemolymph juvenile hormone binding protein"/>
    <property type="match status" value="1"/>
</dbReference>
<protein>
    <submittedName>
        <fullName evidence="3">Uncharacterized protein LOC107220810</fullName>
    </submittedName>
</protein>
<dbReference type="FunCoup" id="A0A6J0BK46">
    <property type="interactions" value="19"/>
</dbReference>
<dbReference type="Pfam" id="PF06585">
    <property type="entry name" value="JHBP"/>
    <property type="match status" value="1"/>
</dbReference>
<dbReference type="OrthoDB" id="6370791at2759"/>